<name>A0A1G6URX2_9BACI</name>
<evidence type="ECO:0000313" key="3">
    <source>
        <dbReference type="Proteomes" id="UP000183507"/>
    </source>
</evidence>
<proteinExistence type="predicted"/>
<dbReference type="EMBL" id="FMZR01000006">
    <property type="protein sequence ID" value="SDD44049.1"/>
    <property type="molecule type" value="Genomic_DNA"/>
</dbReference>
<reference evidence="3" key="1">
    <citation type="submission" date="2016-10" db="EMBL/GenBank/DDBJ databases">
        <authorList>
            <person name="Varghese N."/>
        </authorList>
    </citation>
    <scope>NUCLEOTIDE SEQUENCE [LARGE SCALE GENOMIC DNA]</scope>
    <source>
        <strain evidence="3">KPR-7A</strain>
    </source>
</reference>
<gene>
    <name evidence="2" type="ORF">SAMN04487767_10689</name>
</gene>
<dbReference type="AlphaFoldDB" id="A0A1G6URX2"/>
<keyword evidence="1" id="KW-1133">Transmembrane helix</keyword>
<sequence>MKHTINLWSFIFSFICVGLLILYFENESINTAMNWSSTDPIIFLLI</sequence>
<keyword evidence="1" id="KW-0812">Transmembrane</keyword>
<protein>
    <submittedName>
        <fullName evidence="2">Uncharacterized protein</fullName>
    </submittedName>
</protein>
<evidence type="ECO:0000256" key="1">
    <source>
        <dbReference type="SAM" id="Phobius"/>
    </source>
</evidence>
<organism evidence="2 3">
    <name type="scientific">Bacillus wiedmannii</name>
    <dbReference type="NCBI Taxonomy" id="1890302"/>
    <lineage>
        <taxon>Bacteria</taxon>
        <taxon>Bacillati</taxon>
        <taxon>Bacillota</taxon>
        <taxon>Bacilli</taxon>
        <taxon>Bacillales</taxon>
        <taxon>Bacillaceae</taxon>
        <taxon>Bacillus</taxon>
        <taxon>Bacillus cereus group</taxon>
    </lineage>
</organism>
<accession>A0A1G6URX2</accession>
<evidence type="ECO:0000313" key="2">
    <source>
        <dbReference type="EMBL" id="SDD44049.1"/>
    </source>
</evidence>
<keyword evidence="1" id="KW-0472">Membrane</keyword>
<feature type="transmembrane region" description="Helical" evidence="1">
    <location>
        <begin position="6"/>
        <end position="24"/>
    </location>
</feature>
<dbReference type="Proteomes" id="UP000183507">
    <property type="component" value="Unassembled WGS sequence"/>
</dbReference>